<proteinExistence type="predicted"/>
<evidence type="ECO:0000313" key="2">
    <source>
        <dbReference type="EMBL" id="MED6216050.1"/>
    </source>
</evidence>
<evidence type="ECO:0000313" key="3">
    <source>
        <dbReference type="Proteomes" id="UP001341840"/>
    </source>
</evidence>
<dbReference type="EMBL" id="JASCZI010271868">
    <property type="protein sequence ID" value="MED6216050.1"/>
    <property type="molecule type" value="Genomic_DNA"/>
</dbReference>
<feature type="compositionally biased region" description="Low complexity" evidence="1">
    <location>
        <begin position="89"/>
        <end position="103"/>
    </location>
</feature>
<accession>A0ABU6Z394</accession>
<feature type="compositionally biased region" description="Basic and acidic residues" evidence="1">
    <location>
        <begin position="121"/>
        <end position="130"/>
    </location>
</feature>
<sequence length="130" mass="13990">MSGPLWEMSFNFHAPAHVPTSPAFPAPVEHHDQPPTQERAGRIPRRRGCDTGGPATHKPSSHLSVPLCQSPPHRRGAAQPAISQHHHSLPTSLSSAVSPLLSSRTNASISSMGHEEEDEAGHDQDPAREE</sequence>
<organism evidence="2 3">
    <name type="scientific">Stylosanthes scabra</name>
    <dbReference type="NCBI Taxonomy" id="79078"/>
    <lineage>
        <taxon>Eukaryota</taxon>
        <taxon>Viridiplantae</taxon>
        <taxon>Streptophyta</taxon>
        <taxon>Embryophyta</taxon>
        <taxon>Tracheophyta</taxon>
        <taxon>Spermatophyta</taxon>
        <taxon>Magnoliopsida</taxon>
        <taxon>eudicotyledons</taxon>
        <taxon>Gunneridae</taxon>
        <taxon>Pentapetalae</taxon>
        <taxon>rosids</taxon>
        <taxon>fabids</taxon>
        <taxon>Fabales</taxon>
        <taxon>Fabaceae</taxon>
        <taxon>Papilionoideae</taxon>
        <taxon>50 kb inversion clade</taxon>
        <taxon>dalbergioids sensu lato</taxon>
        <taxon>Dalbergieae</taxon>
        <taxon>Pterocarpus clade</taxon>
        <taxon>Stylosanthes</taxon>
    </lineage>
</organism>
<dbReference type="Proteomes" id="UP001341840">
    <property type="component" value="Unassembled WGS sequence"/>
</dbReference>
<keyword evidence="3" id="KW-1185">Reference proteome</keyword>
<gene>
    <name evidence="2" type="ORF">PIB30_004081</name>
</gene>
<evidence type="ECO:0000256" key="1">
    <source>
        <dbReference type="SAM" id="MobiDB-lite"/>
    </source>
</evidence>
<feature type="region of interest" description="Disordered" evidence="1">
    <location>
        <begin position="16"/>
        <end position="130"/>
    </location>
</feature>
<protein>
    <submittedName>
        <fullName evidence="2">Uncharacterized protein</fullName>
    </submittedName>
</protein>
<comment type="caution">
    <text evidence="2">The sequence shown here is derived from an EMBL/GenBank/DDBJ whole genome shotgun (WGS) entry which is preliminary data.</text>
</comment>
<name>A0ABU6Z394_9FABA</name>
<reference evidence="2 3" key="1">
    <citation type="journal article" date="2023" name="Plants (Basel)">
        <title>Bridging the Gap: Combining Genomics and Transcriptomics Approaches to Understand Stylosanthes scabra, an Orphan Legume from the Brazilian Caatinga.</title>
        <authorList>
            <person name="Ferreira-Neto J.R.C."/>
            <person name="da Silva M.D."/>
            <person name="Binneck E."/>
            <person name="de Melo N.F."/>
            <person name="da Silva R.H."/>
            <person name="de Melo A.L.T.M."/>
            <person name="Pandolfi V."/>
            <person name="Bustamante F.O."/>
            <person name="Brasileiro-Vidal A.C."/>
            <person name="Benko-Iseppon A.M."/>
        </authorList>
    </citation>
    <scope>NUCLEOTIDE SEQUENCE [LARGE SCALE GENOMIC DNA]</scope>
    <source>
        <tissue evidence="2">Leaves</tissue>
    </source>
</reference>